<dbReference type="AlphaFoldDB" id="C4WNM4"/>
<dbReference type="Gene3D" id="3.40.50.300">
    <property type="entry name" value="P-loop containing nucleotide triphosphate hydrolases"/>
    <property type="match status" value="2"/>
</dbReference>
<keyword evidence="4" id="KW-0813">Transport</keyword>
<feature type="domain" description="ABC transporter" evidence="14">
    <location>
        <begin position="63"/>
        <end position="301"/>
    </location>
</feature>
<reference evidence="15 16" key="1">
    <citation type="submission" date="2009-05" db="EMBL/GenBank/DDBJ databases">
        <authorList>
            <person name="Setubal J.C."/>
            <person name="Boyle S."/>
            <person name="Crasta O.R."/>
            <person name="Gillespie J.J."/>
            <person name="Kenyon R.W."/>
            <person name="Lu J."/>
            <person name="Mane S."/>
            <person name="Nagrani S."/>
            <person name="Shallom J.M."/>
            <person name="Shallom S."/>
            <person name="Shukla M."/>
            <person name="Snyder E.E."/>
            <person name="Sobral B.W."/>
            <person name="Wattam A.R."/>
            <person name="Will R."/>
            <person name="Williams K."/>
            <person name="Yoo H."/>
            <person name="Munk C."/>
            <person name="Tapia R."/>
            <person name="Green L."/>
            <person name="Rogers Y."/>
            <person name="Detter J.C."/>
            <person name="Bruce D."/>
            <person name="Brettin T.S."/>
            <person name="Tsolis R."/>
        </authorList>
    </citation>
    <scope>NUCLEOTIDE SEQUENCE [LARGE SCALE GENOMIC DNA]</scope>
    <source>
        <strain evidence="15 16">LMG 3301</strain>
    </source>
</reference>
<keyword evidence="6" id="KW-0997">Cell inner membrane</keyword>
<keyword evidence="5" id="KW-1003">Cell membrane</keyword>
<evidence type="ECO:0000259" key="14">
    <source>
        <dbReference type="PROSITE" id="PS50893"/>
    </source>
</evidence>
<keyword evidence="12" id="KW-0472">Membrane</keyword>
<keyword evidence="8" id="KW-0677">Repeat</keyword>
<feature type="region of interest" description="Disordered" evidence="13">
    <location>
        <begin position="1"/>
        <end position="20"/>
    </location>
</feature>
<evidence type="ECO:0000256" key="2">
    <source>
        <dbReference type="ARBA" id="ARBA00004533"/>
    </source>
</evidence>
<dbReference type="PANTHER" id="PTHR43790:SF1">
    <property type="entry name" value="XYLOSE IMPORT ATP-BINDING PROTEIN XYLG"/>
    <property type="match status" value="1"/>
</dbReference>
<gene>
    <name evidence="15" type="primary">xylG</name>
    <name evidence="15" type="ORF">OINT_2000499</name>
</gene>
<dbReference type="PANTHER" id="PTHR43790">
    <property type="entry name" value="CARBOHYDRATE TRANSPORT ATP-BINDING PROTEIN MG119-RELATED"/>
    <property type="match status" value="1"/>
</dbReference>
<evidence type="ECO:0000313" key="16">
    <source>
        <dbReference type="Proteomes" id="UP000004386"/>
    </source>
</evidence>
<evidence type="ECO:0000256" key="7">
    <source>
        <dbReference type="ARBA" id="ARBA00022597"/>
    </source>
</evidence>
<evidence type="ECO:0000256" key="3">
    <source>
        <dbReference type="ARBA" id="ARBA00005417"/>
    </source>
</evidence>
<dbReference type="FunFam" id="3.40.50.300:FF:000126">
    <property type="entry name" value="Galactose/methyl galactoside import ATP-binding protein MglA"/>
    <property type="match status" value="1"/>
</dbReference>
<comment type="caution">
    <text evidence="15">The sequence shown here is derived from an EMBL/GenBank/DDBJ whole genome shotgun (WGS) entry which is preliminary data.</text>
</comment>
<dbReference type="PROSITE" id="PS50893">
    <property type="entry name" value="ABC_TRANSPORTER_2"/>
    <property type="match status" value="2"/>
</dbReference>
<dbReference type="NCBIfam" id="NF010069">
    <property type="entry name" value="PRK13549.1"/>
    <property type="match status" value="1"/>
</dbReference>
<dbReference type="CDD" id="cd03216">
    <property type="entry name" value="ABC_Carb_Monos_I"/>
    <property type="match status" value="1"/>
</dbReference>
<evidence type="ECO:0000256" key="1">
    <source>
        <dbReference type="ARBA" id="ARBA00004202"/>
    </source>
</evidence>
<dbReference type="InterPro" id="IPR017871">
    <property type="entry name" value="ABC_transporter-like_CS"/>
</dbReference>
<dbReference type="GO" id="GO:0015614">
    <property type="term" value="F:ABC-type D-xylose transporter activity"/>
    <property type="evidence" value="ECO:0007669"/>
    <property type="project" value="InterPro"/>
</dbReference>
<dbReference type="InterPro" id="IPR003593">
    <property type="entry name" value="AAA+_ATPase"/>
</dbReference>
<dbReference type="Pfam" id="PF00005">
    <property type="entry name" value="ABC_tran"/>
    <property type="match status" value="2"/>
</dbReference>
<proteinExistence type="inferred from homology"/>
<evidence type="ECO:0000256" key="10">
    <source>
        <dbReference type="ARBA" id="ARBA00022840"/>
    </source>
</evidence>
<evidence type="ECO:0000313" key="15">
    <source>
        <dbReference type="EMBL" id="EEQ93351.1"/>
    </source>
</evidence>
<keyword evidence="9" id="KW-0547">Nucleotide-binding</keyword>
<dbReference type="InterPro" id="IPR050107">
    <property type="entry name" value="ABC_carbohydrate_import_ATPase"/>
</dbReference>
<dbReference type="InterPro" id="IPR027417">
    <property type="entry name" value="P-loop_NTPase"/>
</dbReference>
<evidence type="ECO:0000256" key="5">
    <source>
        <dbReference type="ARBA" id="ARBA00022475"/>
    </source>
</evidence>
<keyword evidence="10 15" id="KW-0067">ATP-binding</keyword>
<dbReference type="FunFam" id="3.40.50.300:FF:000127">
    <property type="entry name" value="Ribose import ATP-binding protein RbsA"/>
    <property type="match status" value="1"/>
</dbReference>
<evidence type="ECO:0000256" key="11">
    <source>
        <dbReference type="ARBA" id="ARBA00022967"/>
    </source>
</evidence>
<keyword evidence="11" id="KW-1278">Translocase</keyword>
<dbReference type="InterPro" id="IPR013455">
    <property type="entry name" value="ABC_transptr_XylG"/>
</dbReference>
<dbReference type="PROSITE" id="PS00211">
    <property type="entry name" value="ABC_TRANSPORTER_1"/>
    <property type="match status" value="1"/>
</dbReference>
<dbReference type="GO" id="GO:0005524">
    <property type="term" value="F:ATP binding"/>
    <property type="evidence" value="ECO:0007669"/>
    <property type="project" value="UniProtKB-KW"/>
</dbReference>
<name>C4WNM4_9HYPH</name>
<evidence type="ECO:0000256" key="4">
    <source>
        <dbReference type="ARBA" id="ARBA00022448"/>
    </source>
</evidence>
<feature type="domain" description="ABC transporter" evidence="14">
    <location>
        <begin position="320"/>
        <end position="563"/>
    </location>
</feature>
<comment type="similarity">
    <text evidence="3">Belongs to the ABC transporter superfamily.</text>
</comment>
<dbReference type="SMART" id="SM00382">
    <property type="entry name" value="AAA"/>
    <property type="match status" value="2"/>
</dbReference>
<evidence type="ECO:0000256" key="13">
    <source>
        <dbReference type="SAM" id="MobiDB-lite"/>
    </source>
</evidence>
<evidence type="ECO:0000256" key="6">
    <source>
        <dbReference type="ARBA" id="ARBA00022519"/>
    </source>
</evidence>
<comment type="subcellular location">
    <subcellularLocation>
        <location evidence="2">Cell inner membrane</location>
    </subcellularLocation>
    <subcellularLocation>
        <location evidence="1">Cell membrane</location>
        <topology evidence="1">Peripheral membrane protein</topology>
    </subcellularLocation>
</comment>
<keyword evidence="7" id="KW-0762">Sugar transport</keyword>
<accession>C4WNM4</accession>
<dbReference type="GO" id="GO:0005886">
    <property type="term" value="C:plasma membrane"/>
    <property type="evidence" value="ECO:0007669"/>
    <property type="project" value="UniProtKB-SubCell"/>
</dbReference>
<dbReference type="HOGENOM" id="CLU_000604_92_3_5"/>
<evidence type="ECO:0000256" key="8">
    <source>
        <dbReference type="ARBA" id="ARBA00022737"/>
    </source>
</evidence>
<evidence type="ECO:0000256" key="9">
    <source>
        <dbReference type="ARBA" id="ARBA00022741"/>
    </source>
</evidence>
<dbReference type="NCBIfam" id="TIGR02633">
    <property type="entry name" value="xylG"/>
    <property type="match status" value="1"/>
</dbReference>
<dbReference type="Proteomes" id="UP000004386">
    <property type="component" value="Unassembled WGS sequence"/>
</dbReference>
<dbReference type="EMBL" id="ACQA01000002">
    <property type="protein sequence ID" value="EEQ93351.1"/>
    <property type="molecule type" value="Genomic_DNA"/>
</dbReference>
<evidence type="ECO:0000256" key="12">
    <source>
        <dbReference type="ARBA" id="ARBA00023136"/>
    </source>
</evidence>
<organism evidence="15 16">
    <name type="scientific">Brucella intermedia LMG 3301</name>
    <dbReference type="NCBI Taxonomy" id="641118"/>
    <lineage>
        <taxon>Bacteria</taxon>
        <taxon>Pseudomonadati</taxon>
        <taxon>Pseudomonadota</taxon>
        <taxon>Alphaproteobacteria</taxon>
        <taxon>Hyphomicrobiales</taxon>
        <taxon>Brucellaceae</taxon>
        <taxon>Brucella/Ochrobactrum group</taxon>
        <taxon>Brucella</taxon>
    </lineage>
</organism>
<protein>
    <submittedName>
        <fullName evidence="15">D-xylose ABC transporter, ATP-binding protein</fullName>
    </submittedName>
</protein>
<dbReference type="CDD" id="cd03215">
    <property type="entry name" value="ABC_Carb_Monos_II"/>
    <property type="match status" value="1"/>
</dbReference>
<dbReference type="InterPro" id="IPR003439">
    <property type="entry name" value="ABC_transporter-like_ATP-bd"/>
</dbReference>
<dbReference type="SUPFAM" id="SSF52540">
    <property type="entry name" value="P-loop containing nucleoside triphosphate hydrolases"/>
    <property type="match status" value="2"/>
</dbReference>
<dbReference type="GO" id="GO:0016887">
    <property type="term" value="F:ATP hydrolysis activity"/>
    <property type="evidence" value="ECO:0007669"/>
    <property type="project" value="InterPro"/>
</dbReference>
<sequence>MSQPDVKQWGRKSGNHDPASGLADLSMLSVTALSGRSSAGMSRTRRSILYVTARSYAMSEYLLEMRNIGKDFNGVKALDGIYLKVRAGECVGLCGENGAGKSTLMKVLSGVYPHGTWSGEIFWEGQELKATGIRDTEAAGIVIIHQELMMVPHLSVAENIFLGSEPTSRGFIDYDQMNARATELLARLNIHDINVALPVYHYPGGKQQLIEIAKAINKNAKLLILDEPTSALTASETRVLLDLIKDFKAQGMACVYISHKLDEVAEISDTVTVIRDGTHIATKPMTELTTPAIITMMVGREMKNLFPREPHDIGEVIFEARNINCWDVTNPDRKVVDNVSFALRRGEILGIAGLVGAGRTELVSSLFGVWPGAHDGQVFLEGRELKIRTPRDAVRQGICMVPEDRKKDGILPIMPVGYNMTISVLDRFSLRGLLDKEAELATIQREILRLKVKTADPMLEIASLSGGNQQKAVLSKMMLPDPKVLILDEPTRGVDVGAKYEIYKLIFALAKQGVAVLMVSSEMPEVLGISDRVLVIGEGRLRGDFPNENLTQEKVLAAAIGKPTSNAA</sequence>